<feature type="active site" evidence="12">
    <location>
        <position position="131"/>
    </location>
</feature>
<accession>A0A2T5H4H0</accession>
<evidence type="ECO:0000256" key="11">
    <source>
        <dbReference type="ARBA" id="ARBA00034000"/>
    </source>
</evidence>
<comment type="caution">
    <text evidence="16">The sequence shown here is derived from an EMBL/GenBank/DDBJ whole genome shotgun (WGS) entry which is preliminary data.</text>
</comment>
<keyword evidence="8" id="KW-0133">Cell shape</keyword>
<keyword evidence="10" id="KW-0961">Cell wall biogenesis/degradation</keyword>
<keyword evidence="9" id="KW-0573">Peptidoglycan synthesis</keyword>
<comment type="pathway">
    <text evidence="1">Cell wall biogenesis; peptidoglycan biosynthesis.</text>
</comment>
<evidence type="ECO:0000256" key="7">
    <source>
        <dbReference type="ARBA" id="ARBA00022801"/>
    </source>
</evidence>
<keyword evidence="5" id="KW-0645">Protease</keyword>
<dbReference type="EC" id="3.4.16.4" evidence="3"/>
<keyword evidence="4 16" id="KW-0121">Carboxypeptidase</keyword>
<evidence type="ECO:0000259" key="15">
    <source>
        <dbReference type="SMART" id="SM00936"/>
    </source>
</evidence>
<dbReference type="InterPro" id="IPR018044">
    <property type="entry name" value="Peptidase_S11"/>
</dbReference>
<dbReference type="Pfam" id="PF07943">
    <property type="entry name" value="PBP5_C"/>
    <property type="match status" value="1"/>
</dbReference>
<keyword evidence="17" id="KW-1185">Reference proteome</keyword>
<dbReference type="EMBL" id="QAOH01000026">
    <property type="protein sequence ID" value="PTQ66460.1"/>
    <property type="molecule type" value="Genomic_DNA"/>
</dbReference>
<feature type="domain" description="Peptidase S11 D-Ala-D-Ala carboxypeptidase A C-terminal" evidence="15">
    <location>
        <begin position="286"/>
        <end position="376"/>
    </location>
</feature>
<dbReference type="InterPro" id="IPR001967">
    <property type="entry name" value="Peptidase_S11_N"/>
</dbReference>
<organism evidence="16 17">
    <name type="scientific">Celeribacter persicus</name>
    <dbReference type="NCBI Taxonomy" id="1651082"/>
    <lineage>
        <taxon>Bacteria</taxon>
        <taxon>Pseudomonadati</taxon>
        <taxon>Pseudomonadota</taxon>
        <taxon>Alphaproteobacteria</taxon>
        <taxon>Rhodobacterales</taxon>
        <taxon>Roseobacteraceae</taxon>
        <taxon>Celeribacter</taxon>
    </lineage>
</organism>
<dbReference type="GO" id="GO:0006508">
    <property type="term" value="P:proteolysis"/>
    <property type="evidence" value="ECO:0007669"/>
    <property type="project" value="UniProtKB-KW"/>
</dbReference>
<evidence type="ECO:0000256" key="14">
    <source>
        <dbReference type="RuleBase" id="RU004016"/>
    </source>
</evidence>
<dbReference type="SMART" id="SM00936">
    <property type="entry name" value="PBP5_C"/>
    <property type="match status" value="1"/>
</dbReference>
<comment type="catalytic activity">
    <reaction evidence="11">
        <text>Preferential cleavage: (Ac)2-L-Lys-D-Ala-|-D-Ala. Also transpeptidation of peptidyl-alanyl moieties that are N-acyl substituents of D-alanine.</text>
        <dbReference type="EC" id="3.4.16.4"/>
    </reaction>
</comment>
<feature type="binding site" evidence="13">
    <location>
        <position position="236"/>
    </location>
    <ligand>
        <name>substrate</name>
    </ligand>
</feature>
<dbReference type="GO" id="GO:0071555">
    <property type="term" value="P:cell wall organization"/>
    <property type="evidence" value="ECO:0007669"/>
    <property type="project" value="UniProtKB-KW"/>
</dbReference>
<evidence type="ECO:0000313" key="16">
    <source>
        <dbReference type="EMBL" id="PTQ66460.1"/>
    </source>
</evidence>
<evidence type="ECO:0000256" key="2">
    <source>
        <dbReference type="ARBA" id="ARBA00007164"/>
    </source>
</evidence>
<dbReference type="InterPro" id="IPR037167">
    <property type="entry name" value="Peptidase_S11_C_sf"/>
</dbReference>
<dbReference type="PANTHER" id="PTHR21581">
    <property type="entry name" value="D-ALANYL-D-ALANINE CARBOXYPEPTIDASE"/>
    <property type="match status" value="1"/>
</dbReference>
<dbReference type="PANTHER" id="PTHR21581:SF6">
    <property type="entry name" value="TRAFFICKING PROTEIN PARTICLE COMPLEX SUBUNIT 12"/>
    <property type="match status" value="1"/>
</dbReference>
<dbReference type="Gene3D" id="3.40.710.10">
    <property type="entry name" value="DD-peptidase/beta-lactamase superfamily"/>
    <property type="match status" value="1"/>
</dbReference>
<feature type="active site" description="Proton acceptor" evidence="12">
    <location>
        <position position="74"/>
    </location>
</feature>
<dbReference type="AlphaFoldDB" id="A0A2T5H4H0"/>
<gene>
    <name evidence="16" type="ORF">C8N42_12613</name>
</gene>
<keyword evidence="7" id="KW-0378">Hydrolase</keyword>
<protein>
    <recommendedName>
        <fullName evidence="3">serine-type D-Ala-D-Ala carboxypeptidase</fullName>
        <ecNumber evidence="3">3.4.16.4</ecNumber>
    </recommendedName>
</protein>
<reference evidence="16 17" key="1">
    <citation type="submission" date="2018-04" db="EMBL/GenBank/DDBJ databases">
        <title>Genomic Encyclopedia of Archaeal and Bacterial Type Strains, Phase II (KMG-II): from individual species to whole genera.</title>
        <authorList>
            <person name="Goeker M."/>
        </authorList>
    </citation>
    <scope>NUCLEOTIDE SEQUENCE [LARGE SCALE GENOMIC DNA]</scope>
    <source>
        <strain evidence="16 17">DSM 100434</strain>
    </source>
</reference>
<name>A0A2T5H4H0_9RHOB</name>
<dbReference type="SUPFAM" id="SSF56601">
    <property type="entry name" value="beta-lactamase/transpeptidase-like"/>
    <property type="match status" value="1"/>
</dbReference>
<keyword evidence="6" id="KW-0732">Signal</keyword>
<dbReference type="PRINTS" id="PR00725">
    <property type="entry name" value="DADACBPTASE1"/>
</dbReference>
<comment type="similarity">
    <text evidence="2 14">Belongs to the peptidase S11 family.</text>
</comment>
<evidence type="ECO:0000256" key="10">
    <source>
        <dbReference type="ARBA" id="ARBA00023316"/>
    </source>
</evidence>
<dbReference type="GO" id="GO:0008360">
    <property type="term" value="P:regulation of cell shape"/>
    <property type="evidence" value="ECO:0007669"/>
    <property type="project" value="UniProtKB-KW"/>
</dbReference>
<evidence type="ECO:0000313" key="17">
    <source>
        <dbReference type="Proteomes" id="UP000244077"/>
    </source>
</evidence>
<evidence type="ECO:0000256" key="5">
    <source>
        <dbReference type="ARBA" id="ARBA00022670"/>
    </source>
</evidence>
<evidence type="ECO:0000256" key="9">
    <source>
        <dbReference type="ARBA" id="ARBA00022984"/>
    </source>
</evidence>
<sequence>MPLSSIPPKKDMPVSMLRRLATTLAFLVLLTGFALPASAFETRARAAWVYDLTTNTVLMNKDAQTPLPPASMSKLMTLNMLFEALRDGRVTLDTRFSVSTRAKSMGGSTMFLNETDRPTVEELIQGIIVLSGNDACVVVAEGLAGTEDNFARLMNDRAKTLGLENSTFANASGWPNPGQRMSVEDLGKLAIRFITEFPEYYGYFGQHEFPYDNRAPQNRFNRNPLLKLGIGADGLKTGHTQEAGYGLVGSATQGSRRIVFVISGLASEADRAQESERIVNWAFRQFAEKTVAEKGHEFARAQVWMGDQTEVGLVAPEDISLLLPGAQLEALNGEVVYTGPFEAPITQGDTLAELVIPREDLPDAHIPLVADRSIARGGIAPRLRTAFVVLKDKLEGQTGLAVSE</sequence>
<evidence type="ECO:0000256" key="13">
    <source>
        <dbReference type="PIRSR" id="PIRSR618044-2"/>
    </source>
</evidence>
<evidence type="ECO:0000256" key="8">
    <source>
        <dbReference type="ARBA" id="ARBA00022960"/>
    </source>
</evidence>
<evidence type="ECO:0000256" key="4">
    <source>
        <dbReference type="ARBA" id="ARBA00022645"/>
    </source>
</evidence>
<evidence type="ECO:0000256" key="3">
    <source>
        <dbReference type="ARBA" id="ARBA00012448"/>
    </source>
</evidence>
<dbReference type="InterPro" id="IPR012907">
    <property type="entry name" value="Peptidase_S11_C"/>
</dbReference>
<dbReference type="UniPathway" id="UPA00219"/>
<dbReference type="GO" id="GO:0009252">
    <property type="term" value="P:peptidoglycan biosynthetic process"/>
    <property type="evidence" value="ECO:0007669"/>
    <property type="project" value="UniProtKB-UniPathway"/>
</dbReference>
<dbReference type="GO" id="GO:0009002">
    <property type="term" value="F:serine-type D-Ala-D-Ala carboxypeptidase activity"/>
    <property type="evidence" value="ECO:0007669"/>
    <property type="project" value="UniProtKB-EC"/>
</dbReference>
<proteinExistence type="inferred from homology"/>
<evidence type="ECO:0000256" key="1">
    <source>
        <dbReference type="ARBA" id="ARBA00004752"/>
    </source>
</evidence>
<dbReference type="InterPro" id="IPR012338">
    <property type="entry name" value="Beta-lactam/transpept-like"/>
</dbReference>
<evidence type="ECO:0000256" key="12">
    <source>
        <dbReference type="PIRSR" id="PIRSR618044-1"/>
    </source>
</evidence>
<feature type="active site" description="Acyl-ester intermediate" evidence="12">
    <location>
        <position position="71"/>
    </location>
</feature>
<dbReference type="Pfam" id="PF00768">
    <property type="entry name" value="Peptidase_S11"/>
    <property type="match status" value="1"/>
</dbReference>
<evidence type="ECO:0000256" key="6">
    <source>
        <dbReference type="ARBA" id="ARBA00022729"/>
    </source>
</evidence>
<dbReference type="Proteomes" id="UP000244077">
    <property type="component" value="Unassembled WGS sequence"/>
</dbReference>
<dbReference type="Gene3D" id="2.60.410.10">
    <property type="entry name" value="D-Ala-D-Ala carboxypeptidase, C-terminal domain"/>
    <property type="match status" value="1"/>
</dbReference>